<evidence type="ECO:0000313" key="9">
    <source>
        <dbReference type="Proteomes" id="UP000033140"/>
    </source>
</evidence>
<evidence type="ECO:0000256" key="2">
    <source>
        <dbReference type="ARBA" id="ARBA00022705"/>
    </source>
</evidence>
<keyword evidence="5" id="KW-0131">Cell cycle</keyword>
<protein>
    <submittedName>
        <fullName evidence="8">Uncharacterized protein</fullName>
    </submittedName>
</protein>
<keyword evidence="2" id="KW-0235">DNA replication</keyword>
<dbReference type="AlphaFoldDB" id="A0A0E9N8Q1"/>
<evidence type="ECO:0000256" key="6">
    <source>
        <dbReference type="ARBA" id="ARBA00038447"/>
    </source>
</evidence>
<comment type="similarity">
    <text evidence="6">Belongs to the CTF8 family.</text>
</comment>
<evidence type="ECO:0000256" key="7">
    <source>
        <dbReference type="SAM" id="SignalP"/>
    </source>
</evidence>
<dbReference type="InterPro" id="IPR018607">
    <property type="entry name" value="Ctf8"/>
</dbReference>
<evidence type="ECO:0000313" key="8">
    <source>
        <dbReference type="EMBL" id="GAO46178.1"/>
    </source>
</evidence>
<feature type="signal peptide" evidence="7">
    <location>
        <begin position="1"/>
        <end position="29"/>
    </location>
</feature>
<reference evidence="8 9" key="2">
    <citation type="journal article" date="2014" name="J. Gen. Appl. Microbiol.">
        <title>The early diverging ascomycetous budding yeast Saitoella complicata has three histone deacetylases belonging to the Clr6, Hos2, and Rpd3 lineages.</title>
        <authorList>
            <person name="Nishida H."/>
            <person name="Matsumoto T."/>
            <person name="Kondo S."/>
            <person name="Hamamoto M."/>
            <person name="Yoshikawa H."/>
        </authorList>
    </citation>
    <scope>NUCLEOTIDE SEQUENCE [LARGE SCALE GENOMIC DNA]</scope>
    <source>
        <strain evidence="8 9">NRRL Y-17804</strain>
    </source>
</reference>
<evidence type="ECO:0000256" key="5">
    <source>
        <dbReference type="ARBA" id="ARBA00023306"/>
    </source>
</evidence>
<sequence length="204" mass="22782">MFMHRRETLLLSIRRVLQILFTMSTPTDAAPLIHIYPPSKNGGTDDVHPSTTLFSRLLGTNELLLLELQATIEGMDPDTIMGGLSYDEQSKTAYLTVGYQRLTGKVVDLKSPFAVLRKREGGELSMEDAEGRAADWQRGDVEMDVVEIIRKKVVFNQRPEPISRLVEILSGIGVSCTGRFCCKLFWVYARSPTLNGDQDADCLS</sequence>
<evidence type="ECO:0000256" key="4">
    <source>
        <dbReference type="ARBA" id="ARBA00023242"/>
    </source>
</evidence>
<dbReference type="Pfam" id="PF09696">
    <property type="entry name" value="Ctf8"/>
    <property type="match status" value="1"/>
</dbReference>
<dbReference type="GO" id="GO:0003677">
    <property type="term" value="F:DNA binding"/>
    <property type="evidence" value="ECO:0007669"/>
    <property type="project" value="UniProtKB-KW"/>
</dbReference>
<gene>
    <name evidence="8" type="ORF">G7K_0415-t1</name>
</gene>
<evidence type="ECO:0000256" key="3">
    <source>
        <dbReference type="ARBA" id="ARBA00023125"/>
    </source>
</evidence>
<reference evidence="8 9" key="3">
    <citation type="journal article" date="2015" name="Genome Announc.">
        <title>Draft Genome Sequence of the Archiascomycetous Yeast Saitoella complicata.</title>
        <authorList>
            <person name="Yamauchi K."/>
            <person name="Kondo S."/>
            <person name="Hamamoto M."/>
            <person name="Takahashi Y."/>
            <person name="Ogura Y."/>
            <person name="Hayashi T."/>
            <person name="Nishida H."/>
        </authorList>
    </citation>
    <scope>NUCLEOTIDE SEQUENCE [LARGE SCALE GENOMIC DNA]</scope>
    <source>
        <strain evidence="8 9">NRRL Y-17804</strain>
    </source>
</reference>
<dbReference type="GO" id="GO:0007064">
    <property type="term" value="P:mitotic sister chromatid cohesion"/>
    <property type="evidence" value="ECO:0007669"/>
    <property type="project" value="InterPro"/>
</dbReference>
<dbReference type="EMBL" id="BACD03000002">
    <property type="protein sequence ID" value="GAO46178.1"/>
    <property type="molecule type" value="Genomic_DNA"/>
</dbReference>
<organism evidence="8 9">
    <name type="scientific">Saitoella complicata (strain BCRC 22490 / CBS 7301 / JCM 7358 / NBRC 10748 / NRRL Y-17804)</name>
    <dbReference type="NCBI Taxonomy" id="698492"/>
    <lineage>
        <taxon>Eukaryota</taxon>
        <taxon>Fungi</taxon>
        <taxon>Dikarya</taxon>
        <taxon>Ascomycota</taxon>
        <taxon>Taphrinomycotina</taxon>
        <taxon>Taphrinomycotina incertae sedis</taxon>
        <taxon>Saitoella</taxon>
    </lineage>
</organism>
<comment type="subcellular location">
    <subcellularLocation>
        <location evidence="1">Nucleus</location>
    </subcellularLocation>
</comment>
<dbReference type="PANTHER" id="PTHR28605">
    <property type="entry name" value="CTF8, CHROMOSOME TRANSMISSION FIDELITY FACTOR 8 HOMOLOG (S. CEREVISIAE)"/>
    <property type="match status" value="1"/>
</dbReference>
<accession>A0A0E9N8Q1</accession>
<keyword evidence="4" id="KW-0539">Nucleus</keyword>
<evidence type="ECO:0000256" key="1">
    <source>
        <dbReference type="ARBA" id="ARBA00004123"/>
    </source>
</evidence>
<feature type="chain" id="PRO_5002430496" evidence="7">
    <location>
        <begin position="30"/>
        <end position="204"/>
    </location>
</feature>
<dbReference type="STRING" id="698492.A0A0E9N8Q1"/>
<dbReference type="GO" id="GO:0031390">
    <property type="term" value="C:Ctf18 RFC-like complex"/>
    <property type="evidence" value="ECO:0007669"/>
    <property type="project" value="InterPro"/>
</dbReference>
<keyword evidence="9" id="KW-1185">Reference proteome</keyword>
<keyword evidence="3" id="KW-0238">DNA-binding</keyword>
<proteinExistence type="inferred from homology"/>
<dbReference type="Proteomes" id="UP000033140">
    <property type="component" value="Unassembled WGS sequence"/>
</dbReference>
<dbReference type="GO" id="GO:0006260">
    <property type="term" value="P:DNA replication"/>
    <property type="evidence" value="ECO:0007669"/>
    <property type="project" value="UniProtKB-KW"/>
</dbReference>
<reference evidence="8 9" key="1">
    <citation type="journal article" date="2011" name="J. Gen. Appl. Microbiol.">
        <title>Draft genome sequencing of the enigmatic yeast Saitoella complicata.</title>
        <authorList>
            <person name="Nishida H."/>
            <person name="Hamamoto M."/>
            <person name="Sugiyama J."/>
        </authorList>
    </citation>
    <scope>NUCLEOTIDE SEQUENCE [LARGE SCALE GENOMIC DNA]</scope>
    <source>
        <strain evidence="8 9">NRRL Y-17804</strain>
    </source>
</reference>
<dbReference type="PANTHER" id="PTHR28605:SF1">
    <property type="entry name" value="CHROMOSOME TRANSMISSION FIDELITY FACTOR 8"/>
    <property type="match status" value="1"/>
</dbReference>
<name>A0A0E9N8Q1_SAICN</name>
<keyword evidence="7" id="KW-0732">Signal</keyword>
<comment type="caution">
    <text evidence="8">The sequence shown here is derived from an EMBL/GenBank/DDBJ whole genome shotgun (WGS) entry which is preliminary data.</text>
</comment>